<accession>A0A6N8TAF1</accession>
<proteinExistence type="predicted"/>
<reference evidence="2 3" key="1">
    <citation type="submission" date="2019-12" db="EMBL/GenBank/DDBJ databases">
        <title>Shinella granuli gen. nov., sp. nov., and proposal of the reclassification of Zoogloea ramigera ATCC 19623 as Shinella zoogloeoides sp. nov.</title>
        <authorList>
            <person name="Gao J."/>
        </authorList>
    </citation>
    <scope>NUCLEOTIDE SEQUENCE [LARGE SCALE GENOMIC DNA]</scope>
    <source>
        <strain evidence="2 3">DSM 287</strain>
    </source>
</reference>
<dbReference type="OrthoDB" id="8402090at2"/>
<evidence type="ECO:0000256" key="1">
    <source>
        <dbReference type="SAM" id="MobiDB-lite"/>
    </source>
</evidence>
<name>A0A6N8TAF1_SHIZO</name>
<evidence type="ECO:0000313" key="2">
    <source>
        <dbReference type="EMBL" id="MXO00197.1"/>
    </source>
</evidence>
<protein>
    <submittedName>
        <fullName evidence="2">Uncharacterized protein</fullName>
    </submittedName>
</protein>
<comment type="caution">
    <text evidence="2">The sequence shown here is derived from an EMBL/GenBank/DDBJ whole genome shotgun (WGS) entry which is preliminary data.</text>
</comment>
<feature type="region of interest" description="Disordered" evidence="1">
    <location>
        <begin position="124"/>
        <end position="148"/>
    </location>
</feature>
<dbReference type="AlphaFoldDB" id="A0A6N8TAF1"/>
<organism evidence="2 3">
    <name type="scientific">Shinella zoogloeoides</name>
    <name type="common">Crabtreella saccharophila</name>
    <dbReference type="NCBI Taxonomy" id="352475"/>
    <lineage>
        <taxon>Bacteria</taxon>
        <taxon>Pseudomonadati</taxon>
        <taxon>Pseudomonadota</taxon>
        <taxon>Alphaproteobacteria</taxon>
        <taxon>Hyphomicrobiales</taxon>
        <taxon>Rhizobiaceae</taxon>
        <taxon>Shinella</taxon>
    </lineage>
</organism>
<feature type="compositionally biased region" description="Polar residues" evidence="1">
    <location>
        <begin position="17"/>
        <end position="26"/>
    </location>
</feature>
<dbReference type="RefSeq" id="WP_160785579.1">
    <property type="nucleotide sequence ID" value="NZ_CP086610.1"/>
</dbReference>
<dbReference type="EMBL" id="WUML01000004">
    <property type="protein sequence ID" value="MXO00197.1"/>
    <property type="molecule type" value="Genomic_DNA"/>
</dbReference>
<evidence type="ECO:0000313" key="3">
    <source>
        <dbReference type="Proteomes" id="UP000440304"/>
    </source>
</evidence>
<dbReference type="Proteomes" id="UP000440304">
    <property type="component" value="Unassembled WGS sequence"/>
</dbReference>
<gene>
    <name evidence="2" type="ORF">GR156_07790</name>
</gene>
<sequence>MKIDGSTLSAYALNRQRPASTDNSLSDGMGGGRSPTRNIPTVEAGPAAMPSGLANALWANKAEKADRDSENLLAEFMELSKMSPIERLRKELLEAMGLTEESLAQLPPDQRKAIEEELRRTIKERLGVDETGQADGQTVAGAPEETPA</sequence>
<feature type="region of interest" description="Disordered" evidence="1">
    <location>
        <begin position="1"/>
        <end position="47"/>
    </location>
</feature>